<accession>A0A8J5VTY2</accession>
<feature type="short sequence motif" description="Q motif" evidence="3">
    <location>
        <begin position="131"/>
        <end position="159"/>
    </location>
</feature>
<evidence type="ECO:0000313" key="7">
    <source>
        <dbReference type="Proteomes" id="UP000729402"/>
    </source>
</evidence>
<dbReference type="GO" id="GO:0003724">
    <property type="term" value="F:RNA helicase activity"/>
    <property type="evidence" value="ECO:0007669"/>
    <property type="project" value="InterPro"/>
</dbReference>
<feature type="region of interest" description="Disordered" evidence="4">
    <location>
        <begin position="70"/>
        <end position="92"/>
    </location>
</feature>
<protein>
    <recommendedName>
        <fullName evidence="5">DEAD-box RNA helicase Q domain-containing protein</fullName>
    </recommendedName>
</protein>
<evidence type="ECO:0000259" key="5">
    <source>
        <dbReference type="PROSITE" id="PS51195"/>
    </source>
</evidence>
<keyword evidence="2" id="KW-0067">ATP-binding</keyword>
<reference evidence="6" key="2">
    <citation type="submission" date="2021-02" db="EMBL/GenBank/DDBJ databases">
        <authorList>
            <person name="Kimball J.A."/>
            <person name="Haas M.W."/>
            <person name="Macchietto M."/>
            <person name="Kono T."/>
            <person name="Duquette J."/>
            <person name="Shao M."/>
        </authorList>
    </citation>
    <scope>NUCLEOTIDE SEQUENCE</scope>
    <source>
        <tissue evidence="6">Fresh leaf tissue</tissue>
    </source>
</reference>
<evidence type="ECO:0000256" key="2">
    <source>
        <dbReference type="ARBA" id="ARBA00022840"/>
    </source>
</evidence>
<dbReference type="InterPro" id="IPR014014">
    <property type="entry name" value="RNA_helicase_DEAD_Q_motif"/>
</dbReference>
<dbReference type="Proteomes" id="UP000729402">
    <property type="component" value="Unassembled WGS sequence"/>
</dbReference>
<keyword evidence="7" id="KW-1185">Reference proteome</keyword>
<evidence type="ECO:0000256" key="4">
    <source>
        <dbReference type="SAM" id="MobiDB-lite"/>
    </source>
</evidence>
<comment type="caution">
    <text evidence="6">The sequence shown here is derived from an EMBL/GenBank/DDBJ whole genome shotgun (WGS) entry which is preliminary data.</text>
</comment>
<evidence type="ECO:0000256" key="1">
    <source>
        <dbReference type="ARBA" id="ARBA00022741"/>
    </source>
</evidence>
<sequence>MWITVGQVHRNVLALASSRSCFILGDHLPFRMLSLPRAVRFHQTASHDTEIVEDKSSALTLASLEVQNKVENGKKERVKRPGGPKPSSRASALKVKPKFSSFNAKPVKSALPKPAVVRKTLKIDESLFSAKSFEELGLPPLLIDRLNKEGLTAPTEVQSAAIPIISQSTMQ</sequence>
<gene>
    <name evidence="6" type="ORF">GUJ93_ZPchr0006g41851</name>
</gene>
<proteinExistence type="predicted"/>
<dbReference type="PROSITE" id="PS51195">
    <property type="entry name" value="Q_MOTIF"/>
    <property type="match status" value="1"/>
</dbReference>
<name>A0A8J5VTY2_ZIZPA</name>
<evidence type="ECO:0000313" key="6">
    <source>
        <dbReference type="EMBL" id="KAG8071566.1"/>
    </source>
</evidence>
<keyword evidence="1" id="KW-0547">Nucleotide-binding</keyword>
<feature type="domain" description="DEAD-box RNA helicase Q" evidence="5">
    <location>
        <begin position="131"/>
        <end position="159"/>
    </location>
</feature>
<dbReference type="GO" id="GO:0005524">
    <property type="term" value="F:ATP binding"/>
    <property type="evidence" value="ECO:0007669"/>
    <property type="project" value="UniProtKB-KW"/>
</dbReference>
<dbReference type="AlphaFoldDB" id="A0A8J5VTY2"/>
<dbReference type="EMBL" id="JAAALK010000283">
    <property type="protein sequence ID" value="KAG8071566.1"/>
    <property type="molecule type" value="Genomic_DNA"/>
</dbReference>
<dbReference type="OrthoDB" id="10256233at2759"/>
<reference evidence="6" key="1">
    <citation type="journal article" date="2021" name="bioRxiv">
        <title>Whole Genome Assembly and Annotation of Northern Wild Rice, Zizania palustris L., Supports a Whole Genome Duplication in the Zizania Genus.</title>
        <authorList>
            <person name="Haas M."/>
            <person name="Kono T."/>
            <person name="Macchietto M."/>
            <person name="Millas R."/>
            <person name="McGilp L."/>
            <person name="Shao M."/>
            <person name="Duquette J."/>
            <person name="Hirsch C.N."/>
            <person name="Kimball J."/>
        </authorList>
    </citation>
    <scope>NUCLEOTIDE SEQUENCE</scope>
    <source>
        <tissue evidence="6">Fresh leaf tissue</tissue>
    </source>
</reference>
<evidence type="ECO:0000256" key="3">
    <source>
        <dbReference type="PROSITE-ProRule" id="PRU00552"/>
    </source>
</evidence>
<organism evidence="6 7">
    <name type="scientific">Zizania palustris</name>
    <name type="common">Northern wild rice</name>
    <dbReference type="NCBI Taxonomy" id="103762"/>
    <lineage>
        <taxon>Eukaryota</taxon>
        <taxon>Viridiplantae</taxon>
        <taxon>Streptophyta</taxon>
        <taxon>Embryophyta</taxon>
        <taxon>Tracheophyta</taxon>
        <taxon>Spermatophyta</taxon>
        <taxon>Magnoliopsida</taxon>
        <taxon>Liliopsida</taxon>
        <taxon>Poales</taxon>
        <taxon>Poaceae</taxon>
        <taxon>BOP clade</taxon>
        <taxon>Oryzoideae</taxon>
        <taxon>Oryzeae</taxon>
        <taxon>Zizaniinae</taxon>
        <taxon>Zizania</taxon>
    </lineage>
</organism>